<evidence type="ECO:0000256" key="1">
    <source>
        <dbReference type="SAM" id="MobiDB-lite"/>
    </source>
</evidence>
<comment type="caution">
    <text evidence="2">The sequence shown here is derived from an EMBL/GenBank/DDBJ whole genome shotgun (WGS) entry which is preliminary data.</text>
</comment>
<dbReference type="EMBL" id="JBFARM010000001">
    <property type="protein sequence ID" value="MEV4284118.1"/>
    <property type="molecule type" value="Genomic_DNA"/>
</dbReference>
<dbReference type="RefSeq" id="WP_364444310.1">
    <property type="nucleotide sequence ID" value="NZ_JBFARM010000001.1"/>
</dbReference>
<sequence>MGLVMVATVPAAAPVGVSCLMSTSYTNRLIDAWIAEDAPAPVHQPTPTITPTLSPYMDVKAGEGSPPIGEEKVTTEELARYLVALKGCERH</sequence>
<feature type="region of interest" description="Disordered" evidence="1">
    <location>
        <begin position="40"/>
        <end position="69"/>
    </location>
</feature>
<organism evidence="2 3">
    <name type="scientific">Nonomuraea bangladeshensis</name>
    <dbReference type="NCBI Taxonomy" id="404385"/>
    <lineage>
        <taxon>Bacteria</taxon>
        <taxon>Bacillati</taxon>
        <taxon>Actinomycetota</taxon>
        <taxon>Actinomycetes</taxon>
        <taxon>Streptosporangiales</taxon>
        <taxon>Streptosporangiaceae</taxon>
        <taxon>Nonomuraea</taxon>
    </lineage>
</organism>
<keyword evidence="3" id="KW-1185">Reference proteome</keyword>
<proteinExistence type="predicted"/>
<dbReference type="Proteomes" id="UP001552427">
    <property type="component" value="Unassembled WGS sequence"/>
</dbReference>
<gene>
    <name evidence="2" type="ORF">AB0K40_01300</name>
</gene>
<accession>A0ABV3GV16</accession>
<evidence type="ECO:0000313" key="3">
    <source>
        <dbReference type="Proteomes" id="UP001552427"/>
    </source>
</evidence>
<reference evidence="2 3" key="1">
    <citation type="submission" date="2024-06" db="EMBL/GenBank/DDBJ databases">
        <title>The Natural Products Discovery Center: Release of the First 8490 Sequenced Strains for Exploring Actinobacteria Biosynthetic Diversity.</title>
        <authorList>
            <person name="Kalkreuter E."/>
            <person name="Kautsar S.A."/>
            <person name="Yang D."/>
            <person name="Bader C.D."/>
            <person name="Teijaro C.N."/>
            <person name="Fluegel L."/>
            <person name="Davis C.M."/>
            <person name="Simpson J.R."/>
            <person name="Lauterbach L."/>
            <person name="Steele A.D."/>
            <person name="Gui C."/>
            <person name="Meng S."/>
            <person name="Li G."/>
            <person name="Viehrig K."/>
            <person name="Ye F."/>
            <person name="Su P."/>
            <person name="Kiefer A.F."/>
            <person name="Nichols A."/>
            <person name="Cepeda A.J."/>
            <person name="Yan W."/>
            <person name="Fan B."/>
            <person name="Jiang Y."/>
            <person name="Adhikari A."/>
            <person name="Zheng C.-J."/>
            <person name="Schuster L."/>
            <person name="Cowan T.M."/>
            <person name="Smanski M.J."/>
            <person name="Chevrette M.G."/>
            <person name="De Carvalho L.P.S."/>
            <person name="Shen B."/>
        </authorList>
    </citation>
    <scope>NUCLEOTIDE SEQUENCE [LARGE SCALE GENOMIC DNA]</scope>
    <source>
        <strain evidence="2 3">NPDC049574</strain>
    </source>
</reference>
<evidence type="ECO:0000313" key="2">
    <source>
        <dbReference type="EMBL" id="MEV4284118.1"/>
    </source>
</evidence>
<name>A0ABV3GV16_9ACTN</name>
<protein>
    <submittedName>
        <fullName evidence="2">Uncharacterized protein</fullName>
    </submittedName>
</protein>